<evidence type="ECO:0000313" key="2">
    <source>
        <dbReference type="EMBL" id="MBB6049598.1"/>
    </source>
</evidence>
<dbReference type="PROSITE" id="PS51257">
    <property type="entry name" value="PROKAR_LIPOPROTEIN"/>
    <property type="match status" value="1"/>
</dbReference>
<organism evidence="2 3">
    <name type="scientific">Armatimonas rosea</name>
    <dbReference type="NCBI Taxonomy" id="685828"/>
    <lineage>
        <taxon>Bacteria</taxon>
        <taxon>Bacillati</taxon>
        <taxon>Armatimonadota</taxon>
        <taxon>Armatimonadia</taxon>
        <taxon>Armatimonadales</taxon>
        <taxon>Armatimonadaceae</taxon>
        <taxon>Armatimonas</taxon>
    </lineage>
</organism>
<feature type="chain" id="PRO_5031502147" evidence="1">
    <location>
        <begin position="23"/>
        <end position="179"/>
    </location>
</feature>
<keyword evidence="1" id="KW-0732">Signal</keyword>
<accession>A0A7W9SP62</accession>
<dbReference type="RefSeq" id="WP_184193196.1">
    <property type="nucleotide sequence ID" value="NZ_JACHGW010000001.1"/>
</dbReference>
<dbReference type="Proteomes" id="UP000520814">
    <property type="component" value="Unassembled WGS sequence"/>
</dbReference>
<comment type="caution">
    <text evidence="2">The sequence shown here is derived from an EMBL/GenBank/DDBJ whole genome shotgun (WGS) entry which is preliminary data.</text>
</comment>
<evidence type="ECO:0000313" key="3">
    <source>
        <dbReference type="Proteomes" id="UP000520814"/>
    </source>
</evidence>
<protein>
    <submittedName>
        <fullName evidence="2">Uncharacterized protein</fullName>
    </submittedName>
</protein>
<proteinExistence type="predicted"/>
<feature type="signal peptide" evidence="1">
    <location>
        <begin position="1"/>
        <end position="22"/>
    </location>
</feature>
<dbReference type="EMBL" id="JACHGW010000001">
    <property type="protein sequence ID" value="MBB6049598.1"/>
    <property type="molecule type" value="Genomic_DNA"/>
</dbReference>
<reference evidence="2 3" key="1">
    <citation type="submission" date="2020-08" db="EMBL/GenBank/DDBJ databases">
        <title>Genomic Encyclopedia of Type Strains, Phase IV (KMG-IV): sequencing the most valuable type-strain genomes for metagenomic binning, comparative biology and taxonomic classification.</title>
        <authorList>
            <person name="Goeker M."/>
        </authorList>
    </citation>
    <scope>NUCLEOTIDE SEQUENCE [LARGE SCALE GENOMIC DNA]</scope>
    <source>
        <strain evidence="2 3">DSM 23562</strain>
    </source>
</reference>
<dbReference type="AlphaFoldDB" id="A0A7W9SP62"/>
<evidence type="ECO:0000256" key="1">
    <source>
        <dbReference type="SAM" id="SignalP"/>
    </source>
</evidence>
<gene>
    <name evidence="2" type="ORF">HNQ39_001360</name>
</gene>
<name>A0A7W9SP62_ARMRO</name>
<keyword evidence="3" id="KW-1185">Reference proteome</keyword>
<sequence length="179" mass="19883">MNVINYKLFVALLVLISLTGCAKKNVTVADDYVDSGIMDAKDMAFVQTIEGKMKKQIPLTDSDVDTAVGIVKKKSPVESEIHQKRKALMMTAAFVGKKKVTPEQRAKLKAMMAPYVSDEKVVSEAVRVTASFRDREALADIRQMAAQENIGEKNRAYALKTADKLERILNGEKIETSTW</sequence>